<dbReference type="Pfam" id="PF26337">
    <property type="entry name" value="Gtf3_C"/>
    <property type="match status" value="1"/>
</dbReference>
<reference evidence="4 5" key="1">
    <citation type="submission" date="2020-04" db="EMBL/GenBank/DDBJ databases">
        <title>A novel species of genus Lactobacillus that was isolated from fermented food Zha-chili.</title>
        <authorList>
            <person name="Zhang Z."/>
        </authorList>
    </citation>
    <scope>NUCLEOTIDE SEQUENCE [LARGE SCALE GENOMIC DNA]</scope>
    <source>
        <strain evidence="5">HBUAS51383</strain>
    </source>
</reference>
<dbReference type="EMBL" id="JAAXLJ010000006">
    <property type="protein sequence ID" value="NLR18312.1"/>
    <property type="molecule type" value="Genomic_DNA"/>
</dbReference>
<protein>
    <submittedName>
        <fullName evidence="4">Sugar transferase</fullName>
    </submittedName>
</protein>
<dbReference type="PIRSF" id="PIRSF007023">
    <property type="entry name" value="UDP-Galf_transf"/>
    <property type="match status" value="1"/>
</dbReference>
<evidence type="ECO:0000259" key="3">
    <source>
        <dbReference type="Pfam" id="PF26337"/>
    </source>
</evidence>
<gene>
    <name evidence="4" type="ORF">HC026_05150</name>
</gene>
<evidence type="ECO:0000313" key="4">
    <source>
        <dbReference type="EMBL" id="NLR18312.1"/>
    </source>
</evidence>
<feature type="domain" description="Glucosyltransferase 3-like C-terminal" evidence="3">
    <location>
        <begin position="169"/>
        <end position="327"/>
    </location>
</feature>
<name>A0ABX1KWK1_9LACO</name>
<dbReference type="SUPFAM" id="SSF53756">
    <property type="entry name" value="UDP-Glycosyltransferase/glycogen phosphorylase"/>
    <property type="match status" value="1"/>
</dbReference>
<comment type="caution">
    <text evidence="4">The sequence shown here is derived from an EMBL/GenBank/DDBJ whole genome shotgun (WGS) entry which is preliminary data.</text>
</comment>
<dbReference type="Proteomes" id="UP000763447">
    <property type="component" value="Unassembled WGS sequence"/>
</dbReference>
<dbReference type="InterPro" id="IPR058592">
    <property type="entry name" value="Gtf3_C"/>
</dbReference>
<sequence>MGKYILSIDTKKNHTALSKPKEDIVNILEDTGFSRVTYNSESCKVWRRLFGKIIWWYKLKNIKDGVFVFQYPIYSKYITKVILRNLRRKRIKLICVIHDIEVLRDAKKEKKAVQNEIKTLQQFDVLIVHNNKMQDWLKKNGIIKKMITLKLFDYLTNSSPHFPTMSDPIVYAGNLTKAFFLTKMSIKKSVQVYGPNPAKRYPKNVEYKGQYSSEELIPHLNGSFGLVWDGDSITENNGVYGEYTKYNNPHKVSLYLSCGLPVIVWKQAAIADFVEKNNLGISIDSLSELDECLHDISAEKYKNMLVDVNQIRQEIREGFFTLNAINRAI</sequence>
<organism evidence="4 5">
    <name type="scientific">Secundilactobacillus angelensis</name>
    <dbReference type="NCBI Taxonomy" id="2722706"/>
    <lineage>
        <taxon>Bacteria</taxon>
        <taxon>Bacillati</taxon>
        <taxon>Bacillota</taxon>
        <taxon>Bacilli</taxon>
        <taxon>Lactobacillales</taxon>
        <taxon>Lactobacillaceae</taxon>
        <taxon>Secundilactobacillus</taxon>
    </lineage>
</organism>
<dbReference type="Gene3D" id="3.40.50.2000">
    <property type="entry name" value="Glycogen Phosphorylase B"/>
    <property type="match status" value="2"/>
</dbReference>
<dbReference type="GO" id="GO:0016740">
    <property type="term" value="F:transferase activity"/>
    <property type="evidence" value="ECO:0007669"/>
    <property type="project" value="UniProtKB-KW"/>
</dbReference>
<evidence type="ECO:0000256" key="1">
    <source>
        <dbReference type="ARBA" id="ARBA00022679"/>
    </source>
</evidence>
<evidence type="ECO:0000313" key="5">
    <source>
        <dbReference type="Proteomes" id="UP000763447"/>
    </source>
</evidence>
<keyword evidence="1 4" id="KW-0808">Transferase</keyword>
<dbReference type="Pfam" id="PF26334">
    <property type="entry name" value="Gtf3_N"/>
    <property type="match status" value="1"/>
</dbReference>
<feature type="domain" description="Glucosyltransferase 3-like N-terminal" evidence="2">
    <location>
        <begin position="3"/>
        <end position="150"/>
    </location>
</feature>
<keyword evidence="5" id="KW-1185">Reference proteome</keyword>
<dbReference type="RefSeq" id="WP_168924921.1">
    <property type="nucleotide sequence ID" value="NZ_JAAXLJ010000006.1"/>
</dbReference>
<accession>A0ABX1KWK1</accession>
<dbReference type="InterPro" id="IPR058591">
    <property type="entry name" value="Gtf3_N"/>
</dbReference>
<evidence type="ECO:0000259" key="2">
    <source>
        <dbReference type="Pfam" id="PF26334"/>
    </source>
</evidence>
<proteinExistence type="predicted"/>